<name>A0A699TN02_TANCI</name>
<sequence length="73" mass="8088">EDPEEDHADYPADGGDGDDEPFDDNDVDDETDDEDEEPFKDEEDNEEEEEHLAPADSSIVPIVDPVPLVGDTE</sequence>
<gene>
    <name evidence="2" type="ORF">Tci_883476</name>
</gene>
<feature type="region of interest" description="Disordered" evidence="1">
    <location>
        <begin position="1"/>
        <end position="73"/>
    </location>
</feature>
<feature type="non-terminal residue" evidence="2">
    <location>
        <position position="73"/>
    </location>
</feature>
<reference evidence="2" key="1">
    <citation type="journal article" date="2019" name="Sci. Rep.">
        <title>Draft genome of Tanacetum cinerariifolium, the natural source of mosquito coil.</title>
        <authorList>
            <person name="Yamashiro T."/>
            <person name="Shiraishi A."/>
            <person name="Satake H."/>
            <person name="Nakayama K."/>
        </authorList>
    </citation>
    <scope>NUCLEOTIDE SEQUENCE</scope>
</reference>
<dbReference type="AlphaFoldDB" id="A0A699TN02"/>
<accession>A0A699TN02</accession>
<evidence type="ECO:0000256" key="1">
    <source>
        <dbReference type="SAM" id="MobiDB-lite"/>
    </source>
</evidence>
<feature type="non-terminal residue" evidence="2">
    <location>
        <position position="1"/>
    </location>
</feature>
<organism evidence="2">
    <name type="scientific">Tanacetum cinerariifolium</name>
    <name type="common">Dalmatian daisy</name>
    <name type="synonym">Chrysanthemum cinerariifolium</name>
    <dbReference type="NCBI Taxonomy" id="118510"/>
    <lineage>
        <taxon>Eukaryota</taxon>
        <taxon>Viridiplantae</taxon>
        <taxon>Streptophyta</taxon>
        <taxon>Embryophyta</taxon>
        <taxon>Tracheophyta</taxon>
        <taxon>Spermatophyta</taxon>
        <taxon>Magnoliopsida</taxon>
        <taxon>eudicotyledons</taxon>
        <taxon>Gunneridae</taxon>
        <taxon>Pentapetalae</taxon>
        <taxon>asterids</taxon>
        <taxon>campanulids</taxon>
        <taxon>Asterales</taxon>
        <taxon>Asteraceae</taxon>
        <taxon>Asteroideae</taxon>
        <taxon>Anthemideae</taxon>
        <taxon>Anthemidinae</taxon>
        <taxon>Tanacetum</taxon>
    </lineage>
</organism>
<evidence type="ECO:0000313" key="2">
    <source>
        <dbReference type="EMBL" id="GFD11507.1"/>
    </source>
</evidence>
<feature type="compositionally biased region" description="Acidic residues" evidence="1">
    <location>
        <begin position="15"/>
        <end position="50"/>
    </location>
</feature>
<comment type="caution">
    <text evidence="2">The sequence shown here is derived from an EMBL/GenBank/DDBJ whole genome shotgun (WGS) entry which is preliminary data.</text>
</comment>
<protein>
    <submittedName>
        <fullName evidence="2">Uncharacterized protein</fullName>
    </submittedName>
</protein>
<dbReference type="EMBL" id="BKCJ011259464">
    <property type="protein sequence ID" value="GFD11507.1"/>
    <property type="molecule type" value="Genomic_DNA"/>
</dbReference>
<proteinExistence type="predicted"/>